<name>A0A150QVM3_SORCE</name>
<organism evidence="1 2">
    <name type="scientific">Sorangium cellulosum</name>
    <name type="common">Polyangium cellulosum</name>
    <dbReference type="NCBI Taxonomy" id="56"/>
    <lineage>
        <taxon>Bacteria</taxon>
        <taxon>Pseudomonadati</taxon>
        <taxon>Myxococcota</taxon>
        <taxon>Polyangia</taxon>
        <taxon>Polyangiales</taxon>
        <taxon>Polyangiaceae</taxon>
        <taxon>Sorangium</taxon>
    </lineage>
</organism>
<gene>
    <name evidence="1" type="ORF">BE15_45410</name>
</gene>
<accession>A0A150QVM3</accession>
<reference evidence="1 2" key="1">
    <citation type="submission" date="2014-02" db="EMBL/GenBank/DDBJ databases">
        <title>The small core and large imbalanced accessory genome model reveals a collaborative survival strategy of Sorangium cellulosum strains in nature.</title>
        <authorList>
            <person name="Han K."/>
            <person name="Peng R."/>
            <person name="Blom J."/>
            <person name="Li Y.-Z."/>
        </authorList>
    </citation>
    <scope>NUCLEOTIDE SEQUENCE [LARGE SCALE GENOMIC DNA]</scope>
    <source>
        <strain evidence="1 2">So0008-312</strain>
    </source>
</reference>
<proteinExistence type="predicted"/>
<evidence type="ECO:0000313" key="2">
    <source>
        <dbReference type="Proteomes" id="UP000075260"/>
    </source>
</evidence>
<comment type="caution">
    <text evidence="1">The sequence shown here is derived from an EMBL/GenBank/DDBJ whole genome shotgun (WGS) entry which is preliminary data.</text>
</comment>
<dbReference type="AlphaFoldDB" id="A0A150QVM3"/>
<sequence>MVDDATDLYANKPVEEILLSPAFDGAQPFGEEISRLIEERKAAFEAGDDLRRQEIEGQLKDKNPGYFSYIDVEERLQALRGETSPSPSCSA</sequence>
<evidence type="ECO:0000313" key="1">
    <source>
        <dbReference type="EMBL" id="KYF72065.1"/>
    </source>
</evidence>
<dbReference type="Proteomes" id="UP000075260">
    <property type="component" value="Unassembled WGS sequence"/>
</dbReference>
<protein>
    <submittedName>
        <fullName evidence="1">Uncharacterized protein</fullName>
    </submittedName>
</protein>
<dbReference type="RefSeq" id="WP_061606588.1">
    <property type="nucleotide sequence ID" value="NZ_JEMA01000293.1"/>
</dbReference>
<dbReference type="OrthoDB" id="5516800at2"/>
<dbReference type="EMBL" id="JEMA01000293">
    <property type="protein sequence ID" value="KYF72065.1"/>
    <property type="molecule type" value="Genomic_DNA"/>
</dbReference>